<dbReference type="Proteomes" id="UP000441208">
    <property type="component" value="Unassembled WGS sequence"/>
</dbReference>
<evidence type="ECO:0000313" key="19">
    <source>
        <dbReference type="Proteomes" id="UP000476176"/>
    </source>
</evidence>
<name>A0A6A3FBV8_9STRA</name>
<sequence>MRLTATLLAAAVVLLASNDNLAVTASKATTRQDGLYAELYRVEDGVVTDKMRVPLGEVEQYKESDFKQLKKKLGANEEERAAVRLPSGMNSLFKGFERFMGFFRKSNRRLRLE</sequence>
<evidence type="ECO:0000313" key="6">
    <source>
        <dbReference type="EMBL" id="KAE9143537.1"/>
    </source>
</evidence>
<dbReference type="EMBL" id="QXFX01000644">
    <property type="protein sequence ID" value="KAE9108565.1"/>
    <property type="molecule type" value="Genomic_DNA"/>
</dbReference>
<dbReference type="Proteomes" id="UP000488956">
    <property type="component" value="Unassembled WGS sequence"/>
</dbReference>
<evidence type="ECO:0000313" key="20">
    <source>
        <dbReference type="Proteomes" id="UP000486351"/>
    </source>
</evidence>
<dbReference type="Proteomes" id="UP000440367">
    <property type="component" value="Unassembled WGS sequence"/>
</dbReference>
<dbReference type="EMBL" id="QXGF01000337">
    <property type="protein sequence ID" value="KAE8941831.1"/>
    <property type="molecule type" value="Genomic_DNA"/>
</dbReference>
<evidence type="ECO:0000313" key="2">
    <source>
        <dbReference type="EMBL" id="KAE8941831.1"/>
    </source>
</evidence>
<dbReference type="EMBL" id="QXGB01000402">
    <property type="protein sequence ID" value="KAE9216395.1"/>
    <property type="molecule type" value="Genomic_DNA"/>
</dbReference>
<evidence type="ECO:0008006" key="22">
    <source>
        <dbReference type="Google" id="ProtNLM"/>
    </source>
</evidence>
<evidence type="ECO:0000313" key="4">
    <source>
        <dbReference type="EMBL" id="KAE9108565.1"/>
    </source>
</evidence>
<evidence type="ECO:0000313" key="16">
    <source>
        <dbReference type="Proteomes" id="UP000440732"/>
    </source>
</evidence>
<protein>
    <recommendedName>
        <fullName evidence="22">RxLR effector protein</fullName>
    </recommendedName>
</protein>
<dbReference type="EMBL" id="QXFW01000607">
    <property type="protein sequence ID" value="KAE9007460.1"/>
    <property type="molecule type" value="Genomic_DNA"/>
</dbReference>
<dbReference type="Proteomes" id="UP000460718">
    <property type="component" value="Unassembled WGS sequence"/>
</dbReference>
<dbReference type="Proteomes" id="UP000433483">
    <property type="component" value="Unassembled WGS sequence"/>
</dbReference>
<dbReference type="EMBL" id="QXGE01000625">
    <property type="protein sequence ID" value="KAE9307389.1"/>
    <property type="molecule type" value="Genomic_DNA"/>
</dbReference>
<gene>
    <name evidence="10" type="ORF">PF001_g11652</name>
    <name evidence="9" type="ORF">PF002_g8711</name>
    <name evidence="7" type="ORF">PF004_g14686</name>
    <name evidence="8" type="ORF">PF005_g9071</name>
    <name evidence="6" type="ORF">PF006_g11443</name>
    <name evidence="5" type="ORF">PF007_g12496</name>
    <name evidence="11" type="ORF">PF008_g11317</name>
    <name evidence="2" type="ORF">PF009_g8384</name>
    <name evidence="4" type="ORF">PF010_g11853</name>
    <name evidence="3" type="ORF">PF011_g11118</name>
</gene>
<reference evidence="12 13" key="1">
    <citation type="submission" date="2018-08" db="EMBL/GenBank/DDBJ databases">
        <title>Genomic investigation of the strawberry pathogen Phytophthora fragariae indicates pathogenicity is determined by transcriptional variation in three key races.</title>
        <authorList>
            <person name="Adams T.M."/>
            <person name="Armitage A.D."/>
            <person name="Sobczyk M.K."/>
            <person name="Bates H.J."/>
            <person name="Dunwell J.M."/>
            <person name="Nellist C.F."/>
            <person name="Harrison R.J."/>
        </authorList>
    </citation>
    <scope>NUCLEOTIDE SEQUENCE [LARGE SCALE GENOMIC DNA]</scope>
    <source>
        <strain evidence="10 14">A4</strain>
        <strain evidence="9 15">BC-1</strain>
        <strain evidence="7 19">BC-23</strain>
        <strain evidence="8 13">NOV-27</strain>
        <strain evidence="6 16">NOV-5</strain>
        <strain evidence="5 17">NOV-71</strain>
        <strain evidence="11 20">NOV-77</strain>
        <strain evidence="2 12">NOV-9</strain>
        <strain evidence="4 21">ONT-3</strain>
        <strain evidence="3 18">SCRP245</strain>
    </source>
</reference>
<evidence type="ECO:0000313" key="9">
    <source>
        <dbReference type="EMBL" id="KAE9242539.1"/>
    </source>
</evidence>
<dbReference type="EMBL" id="QXGC01000948">
    <property type="protein sequence ID" value="KAE9215642.1"/>
    <property type="molecule type" value="Genomic_DNA"/>
</dbReference>
<evidence type="ECO:0000313" key="3">
    <source>
        <dbReference type="EMBL" id="KAE9007460.1"/>
    </source>
</evidence>
<evidence type="ECO:0000313" key="21">
    <source>
        <dbReference type="Proteomes" id="UP000488956"/>
    </source>
</evidence>
<evidence type="ECO:0000313" key="15">
    <source>
        <dbReference type="Proteomes" id="UP000440367"/>
    </source>
</evidence>
<evidence type="ECO:0000313" key="10">
    <source>
        <dbReference type="EMBL" id="KAE9307389.1"/>
    </source>
</evidence>
<evidence type="ECO:0000313" key="7">
    <source>
        <dbReference type="EMBL" id="KAE9215642.1"/>
    </source>
</evidence>
<evidence type="ECO:0000313" key="8">
    <source>
        <dbReference type="EMBL" id="KAE9216395.1"/>
    </source>
</evidence>
<dbReference type="EMBL" id="QXGD01000346">
    <property type="protein sequence ID" value="KAE9242539.1"/>
    <property type="molecule type" value="Genomic_DNA"/>
</dbReference>
<evidence type="ECO:0000313" key="11">
    <source>
        <dbReference type="EMBL" id="KAE9339974.1"/>
    </source>
</evidence>
<feature type="signal peptide" evidence="1">
    <location>
        <begin position="1"/>
        <end position="22"/>
    </location>
</feature>
<evidence type="ECO:0000313" key="14">
    <source>
        <dbReference type="Proteomes" id="UP000437068"/>
    </source>
</evidence>
<dbReference type="Proteomes" id="UP000476176">
    <property type="component" value="Unassembled WGS sequence"/>
</dbReference>
<dbReference type="Proteomes" id="UP000440732">
    <property type="component" value="Unassembled WGS sequence"/>
</dbReference>
<evidence type="ECO:0000313" key="17">
    <source>
        <dbReference type="Proteomes" id="UP000441208"/>
    </source>
</evidence>
<keyword evidence="13" id="KW-1185">Reference proteome</keyword>
<dbReference type="EMBL" id="QXFY01000601">
    <property type="protein sequence ID" value="KAE9339974.1"/>
    <property type="molecule type" value="Genomic_DNA"/>
</dbReference>
<evidence type="ECO:0000313" key="18">
    <source>
        <dbReference type="Proteomes" id="UP000460718"/>
    </source>
</evidence>
<dbReference type="OrthoDB" id="93090at2759"/>
<comment type="caution">
    <text evidence="2">The sequence shown here is derived from an EMBL/GenBank/DDBJ whole genome shotgun (WGS) entry which is preliminary data.</text>
</comment>
<evidence type="ECO:0000256" key="1">
    <source>
        <dbReference type="SAM" id="SignalP"/>
    </source>
</evidence>
<dbReference type="Proteomes" id="UP000429523">
    <property type="component" value="Unassembled WGS sequence"/>
</dbReference>
<proteinExistence type="predicted"/>
<accession>A0A6A3FBV8</accession>
<evidence type="ECO:0000313" key="5">
    <source>
        <dbReference type="EMBL" id="KAE9108843.1"/>
    </source>
</evidence>
<evidence type="ECO:0000313" key="12">
    <source>
        <dbReference type="Proteomes" id="UP000429523"/>
    </source>
</evidence>
<dbReference type="EMBL" id="QXGA01000610">
    <property type="protein sequence ID" value="KAE9143537.1"/>
    <property type="molecule type" value="Genomic_DNA"/>
</dbReference>
<evidence type="ECO:0000313" key="13">
    <source>
        <dbReference type="Proteomes" id="UP000433483"/>
    </source>
</evidence>
<dbReference type="Proteomes" id="UP000486351">
    <property type="component" value="Unassembled WGS sequence"/>
</dbReference>
<feature type="chain" id="PRO_5036379444" description="RxLR effector protein" evidence="1">
    <location>
        <begin position="23"/>
        <end position="113"/>
    </location>
</feature>
<keyword evidence="1" id="KW-0732">Signal</keyword>
<organism evidence="2 12">
    <name type="scientific">Phytophthora fragariae</name>
    <dbReference type="NCBI Taxonomy" id="53985"/>
    <lineage>
        <taxon>Eukaryota</taxon>
        <taxon>Sar</taxon>
        <taxon>Stramenopiles</taxon>
        <taxon>Oomycota</taxon>
        <taxon>Peronosporomycetes</taxon>
        <taxon>Peronosporales</taxon>
        <taxon>Peronosporaceae</taxon>
        <taxon>Phytophthora</taxon>
    </lineage>
</organism>
<dbReference type="Proteomes" id="UP000437068">
    <property type="component" value="Unassembled WGS sequence"/>
</dbReference>
<dbReference type="AlphaFoldDB" id="A0A6A3FBV8"/>
<dbReference type="EMBL" id="QXFZ01000659">
    <property type="protein sequence ID" value="KAE9108843.1"/>
    <property type="molecule type" value="Genomic_DNA"/>
</dbReference>